<dbReference type="RefSeq" id="WP_149497188.1">
    <property type="nucleotide sequence ID" value="NZ_JASZZN010000002.1"/>
</dbReference>
<dbReference type="PANTHER" id="PTHR43304:SF1">
    <property type="entry name" value="PAC DOMAIN-CONTAINING PROTEIN"/>
    <property type="match status" value="1"/>
</dbReference>
<comment type="caution">
    <text evidence="10">The sequence shown here is derived from an EMBL/GenBank/DDBJ whole genome shotgun (WGS) entry which is preliminary data.</text>
</comment>
<evidence type="ECO:0000313" key="11">
    <source>
        <dbReference type="Proteomes" id="UP001239462"/>
    </source>
</evidence>
<dbReference type="PROSITE" id="PS50109">
    <property type="entry name" value="HIS_KIN"/>
    <property type="match status" value="1"/>
</dbReference>
<dbReference type="InterPro" id="IPR000014">
    <property type="entry name" value="PAS"/>
</dbReference>
<dbReference type="EMBL" id="JASZZN010000002">
    <property type="protein sequence ID" value="MDM4014380.1"/>
    <property type="molecule type" value="Genomic_DNA"/>
</dbReference>
<dbReference type="EC" id="2.7.13.3" evidence="2"/>
<feature type="domain" description="PAS" evidence="8">
    <location>
        <begin position="232"/>
        <end position="303"/>
    </location>
</feature>
<comment type="catalytic activity">
    <reaction evidence="1">
        <text>ATP + protein L-histidine = ADP + protein N-phospho-L-histidine.</text>
        <dbReference type="EC" id="2.7.13.3"/>
    </reaction>
</comment>
<feature type="transmembrane region" description="Helical" evidence="6">
    <location>
        <begin position="26"/>
        <end position="45"/>
    </location>
</feature>
<dbReference type="InterPro" id="IPR003594">
    <property type="entry name" value="HATPase_dom"/>
</dbReference>
<keyword evidence="6" id="KW-0472">Membrane</keyword>
<gene>
    <name evidence="10" type="ORF">QTN89_02980</name>
</gene>
<dbReference type="Proteomes" id="UP001239462">
    <property type="component" value="Unassembled WGS sequence"/>
</dbReference>
<sequence length="792" mass="89455">MTSSNSTDHQLFDFRYNKECRWVHRFMAKLMLVQWMVGILFAFFWSPYTWIGSTSYVHLHVWAAVFAGGALSSFAALWVATFPNATHSRHVIAVSQMMWSALLIHLSGGRIETHFHVFASLAILSSYRDWRVLVTATATVAIDHWVRGVFYPLSVFGVTAESSFRWLEHVAWVLFEVSFLIPCCHRLRREFKELCDRQGEIERSKRSVDQQVNERTQALIQTNNLLLHKTDEAEMLAMVARYTDNAVAITDAEGRIKWVNEGYTRITGYLPEDVIEEDVLQFQQCEETDAAAVNKMRQALRTGSACNLELQNRRKNGDAYWLATEIRPTKNKDNGSPRFIVINSDVSERKAVELSLAEAEQQLRSILDNVPGAFYRRHLGQDDKSVFMSRWIETITGYPAEEFIVPETPDPDFLLSKRSHLDFVHPDDNERVNKTFQDAINDRSDFSIEYRITDKNDHVRWVWERGTCSEQSDSGAIVDGTLFDITDRIEAEQENLKLQQDLLDASRQAGMAEIATGVLHNVGNILNSVNVSATQIQKQLDSSPLRNLEKISGLIDEYRQTFPAFVKDDRRGQKVPEYIRHVTDALQGERQTVRDEVNDLVSNIEHIKAIISVQQTMAKSSGLMQSLEIRDLLNDSISANKASLQSHRINLSQSIDDDVPTIVSDKHRILQILVNLIKNAVDALRDSNVQSPKISVIAKKEADHVSMRVADNGVGIRQDRLDQIFQHGFTTKKGGFGFGLHSSANAAKELGGRLTVASEGEGCGASFELTIPICPEKETRPSGEIESVAQTS</sequence>
<feature type="domain" description="PAS" evidence="8">
    <location>
        <begin position="359"/>
        <end position="443"/>
    </location>
</feature>
<dbReference type="InterPro" id="IPR000700">
    <property type="entry name" value="PAS-assoc_C"/>
</dbReference>
<reference evidence="10 11" key="1">
    <citation type="submission" date="2023-06" db="EMBL/GenBank/DDBJ databases">
        <title>Roseiconus lacunae JC819 isolated from Gulf of Mannar region, Tamil Nadu.</title>
        <authorList>
            <person name="Pk S."/>
            <person name="Ch S."/>
            <person name="Ch V.R."/>
        </authorList>
    </citation>
    <scope>NUCLEOTIDE SEQUENCE [LARGE SCALE GENOMIC DNA]</scope>
    <source>
        <strain evidence="10 11">JC819</strain>
    </source>
</reference>
<dbReference type="CDD" id="cd00130">
    <property type="entry name" value="PAS"/>
    <property type="match status" value="2"/>
</dbReference>
<dbReference type="Pfam" id="PF02518">
    <property type="entry name" value="HATPase_c"/>
    <property type="match status" value="1"/>
</dbReference>
<dbReference type="Gene3D" id="3.30.450.20">
    <property type="entry name" value="PAS domain"/>
    <property type="match status" value="2"/>
</dbReference>
<evidence type="ECO:0000259" key="8">
    <source>
        <dbReference type="PROSITE" id="PS50112"/>
    </source>
</evidence>
<feature type="transmembrane region" description="Helical" evidence="6">
    <location>
        <begin position="57"/>
        <end position="79"/>
    </location>
</feature>
<dbReference type="Pfam" id="PF13426">
    <property type="entry name" value="PAS_9"/>
    <property type="match status" value="1"/>
</dbReference>
<evidence type="ECO:0000259" key="7">
    <source>
        <dbReference type="PROSITE" id="PS50109"/>
    </source>
</evidence>
<evidence type="ECO:0000256" key="2">
    <source>
        <dbReference type="ARBA" id="ARBA00012438"/>
    </source>
</evidence>
<feature type="domain" description="PAC" evidence="9">
    <location>
        <begin position="306"/>
        <end position="358"/>
    </location>
</feature>
<dbReference type="PROSITE" id="PS50113">
    <property type="entry name" value="PAC"/>
    <property type="match status" value="1"/>
</dbReference>
<evidence type="ECO:0000256" key="3">
    <source>
        <dbReference type="ARBA" id="ARBA00022553"/>
    </source>
</evidence>
<name>A0ABT7PD06_9BACT</name>
<dbReference type="PRINTS" id="PR00344">
    <property type="entry name" value="BCTRLSENSOR"/>
</dbReference>
<dbReference type="Gene3D" id="3.30.565.10">
    <property type="entry name" value="Histidine kinase-like ATPase, C-terminal domain"/>
    <property type="match status" value="1"/>
</dbReference>
<dbReference type="SUPFAM" id="SSF55785">
    <property type="entry name" value="PYP-like sensor domain (PAS domain)"/>
    <property type="match status" value="2"/>
</dbReference>
<evidence type="ECO:0000259" key="9">
    <source>
        <dbReference type="PROSITE" id="PS50113"/>
    </source>
</evidence>
<keyword evidence="5" id="KW-0418">Kinase</keyword>
<evidence type="ECO:0000313" key="10">
    <source>
        <dbReference type="EMBL" id="MDM4014380.1"/>
    </source>
</evidence>
<proteinExistence type="predicted"/>
<dbReference type="SMART" id="SM00086">
    <property type="entry name" value="PAC"/>
    <property type="match status" value="2"/>
</dbReference>
<keyword evidence="6" id="KW-1133">Transmembrane helix</keyword>
<keyword evidence="3" id="KW-0597">Phosphoprotein</keyword>
<dbReference type="InterPro" id="IPR001610">
    <property type="entry name" value="PAC"/>
</dbReference>
<dbReference type="InterPro" id="IPR005467">
    <property type="entry name" value="His_kinase_dom"/>
</dbReference>
<evidence type="ECO:0000256" key="6">
    <source>
        <dbReference type="SAM" id="Phobius"/>
    </source>
</evidence>
<dbReference type="InterPro" id="IPR013655">
    <property type="entry name" value="PAS_fold_3"/>
</dbReference>
<dbReference type="InterPro" id="IPR035965">
    <property type="entry name" value="PAS-like_dom_sf"/>
</dbReference>
<dbReference type="InterPro" id="IPR004358">
    <property type="entry name" value="Sig_transdc_His_kin-like_C"/>
</dbReference>
<dbReference type="PROSITE" id="PS50112">
    <property type="entry name" value="PAS"/>
    <property type="match status" value="2"/>
</dbReference>
<evidence type="ECO:0000256" key="4">
    <source>
        <dbReference type="ARBA" id="ARBA00022679"/>
    </source>
</evidence>
<accession>A0ABT7PD06</accession>
<keyword evidence="6" id="KW-0812">Transmembrane</keyword>
<dbReference type="InterPro" id="IPR036890">
    <property type="entry name" value="HATPase_C_sf"/>
</dbReference>
<evidence type="ECO:0000256" key="5">
    <source>
        <dbReference type="ARBA" id="ARBA00022777"/>
    </source>
</evidence>
<dbReference type="Pfam" id="PF08447">
    <property type="entry name" value="PAS_3"/>
    <property type="match status" value="1"/>
</dbReference>
<dbReference type="SMART" id="SM00091">
    <property type="entry name" value="PAS"/>
    <property type="match status" value="2"/>
</dbReference>
<dbReference type="NCBIfam" id="TIGR00229">
    <property type="entry name" value="sensory_box"/>
    <property type="match status" value="2"/>
</dbReference>
<dbReference type="InterPro" id="IPR052162">
    <property type="entry name" value="Sensor_kinase/Photoreceptor"/>
</dbReference>
<protein>
    <recommendedName>
        <fullName evidence="2">histidine kinase</fullName>
        <ecNumber evidence="2">2.7.13.3</ecNumber>
    </recommendedName>
</protein>
<dbReference type="SUPFAM" id="SSF55874">
    <property type="entry name" value="ATPase domain of HSP90 chaperone/DNA topoisomerase II/histidine kinase"/>
    <property type="match status" value="1"/>
</dbReference>
<organism evidence="10 11">
    <name type="scientific">Roseiconus lacunae</name>
    <dbReference type="NCBI Taxonomy" id="2605694"/>
    <lineage>
        <taxon>Bacteria</taxon>
        <taxon>Pseudomonadati</taxon>
        <taxon>Planctomycetota</taxon>
        <taxon>Planctomycetia</taxon>
        <taxon>Pirellulales</taxon>
        <taxon>Pirellulaceae</taxon>
        <taxon>Roseiconus</taxon>
    </lineage>
</organism>
<evidence type="ECO:0000256" key="1">
    <source>
        <dbReference type="ARBA" id="ARBA00000085"/>
    </source>
</evidence>
<keyword evidence="4" id="KW-0808">Transferase</keyword>
<dbReference type="SMART" id="SM00387">
    <property type="entry name" value="HATPase_c"/>
    <property type="match status" value="1"/>
</dbReference>
<dbReference type="PANTHER" id="PTHR43304">
    <property type="entry name" value="PHYTOCHROME-LIKE PROTEIN CPH1"/>
    <property type="match status" value="1"/>
</dbReference>
<feature type="domain" description="Histidine kinase" evidence="7">
    <location>
        <begin position="553"/>
        <end position="775"/>
    </location>
</feature>
<keyword evidence="11" id="KW-1185">Reference proteome</keyword>